<dbReference type="Proteomes" id="UP000284547">
    <property type="component" value="Unassembled WGS sequence"/>
</dbReference>
<dbReference type="Pfam" id="PF12708">
    <property type="entry name" value="Pect-lyase_RHGA_epim"/>
    <property type="match status" value="1"/>
</dbReference>
<accession>A0A411Z7V8</accession>
<reference evidence="2 3" key="1">
    <citation type="submission" date="2018-08" db="EMBL/GenBank/DDBJ databases">
        <title>Flavobacterium tibetense sp. nov., isolated from a wetland YonghuCo on Tibetan Plateau.</title>
        <authorList>
            <person name="Phurbu D."/>
            <person name="Lu H."/>
            <person name="Xing P."/>
        </authorList>
    </citation>
    <scope>NUCLEOTIDE SEQUENCE [LARGE SCALE GENOMIC DNA]</scope>
    <source>
        <strain evidence="2 3">DJC</strain>
    </source>
</reference>
<dbReference type="InterPro" id="IPR012334">
    <property type="entry name" value="Pectin_lyas_fold"/>
</dbReference>
<sequence length="762" mass="81836">MNKAITDGLVLMPPPFAAGLHLWSREDGRPGQGSYAGQPNAAFVPADQDFGGALELQKTQATQKLRCFQQIPMQPGLYLLVRFRVKCISGAFPSVRIAGWAGRSDGSNVPGVVQSAPSQTLTQYGQVVEFATIIGTGWRGGVTMAWGPSAVYGHIGLDLTGPNGGVVRISDIEISDVTGIYLRDIFDAVDVRDFGARGDGTTDDTAAFAAADSAAQGRTLTVPAGTYRIAGNLTINNPIRFQGTLIQPDNVRLALTRNYDLDTYTSAFGSELLGFRKALQALFYFTDHVALDLSDRRVDLVAPLDVAAIAGLTTFAQRRFLTNGQLNAVAGPGWDTVTVSSGTTYNPANPTRLTGVANVANIPIGARVSGNGVGREVYVVDKNVGTGTVTLSQALWGGAGTRTLTFTRYKHLLDFSGFDDLSRFEIDRLDLNCNGLCSGVMLPRVGLTLRIGDCVFNRPKDRGITSTGSGCQGLIVEGCQFWSNEQAMLAQDRTTIALNVNANDTKIRANRVVRFAHFMVANGGGHLISGNHFFQGDTAAAGIRRAGLIVTQTNPRLTFTGNYVDNCFIEWSNEHDANPDFVSGFSFGNMSIVANHFFASDVAPWFRWIVIAPKGSGQFVHGLSVSDNTFRTINGFIDRAEAVDSTHGTLDFSRFRNVNFGANSFNGVSQLVMNPLPIVHTQNTAADTWVVDGGAFMPFGGRVRNTQSVVADGAITNTANVAQFVMPFVLNEQGPGRNLVHLRWPTAVKGKILATIRCDNPT</sequence>
<protein>
    <submittedName>
        <fullName evidence="2">Right-handed parallel beta-helix repeat-containing protein</fullName>
    </submittedName>
</protein>
<dbReference type="AlphaFoldDB" id="A0A411Z7V8"/>
<dbReference type="InterPro" id="IPR011050">
    <property type="entry name" value="Pectin_lyase_fold/virulence"/>
</dbReference>
<dbReference type="SUPFAM" id="SSF51126">
    <property type="entry name" value="Pectin lyase-like"/>
    <property type="match status" value="1"/>
</dbReference>
<proteinExistence type="predicted"/>
<gene>
    <name evidence="2" type="ORF">D1012_03255</name>
</gene>
<evidence type="ECO:0000259" key="1">
    <source>
        <dbReference type="Pfam" id="PF12708"/>
    </source>
</evidence>
<feature type="domain" description="Rhamnogalacturonase A/B/Epimerase-like pectate lyase" evidence="1">
    <location>
        <begin position="189"/>
        <end position="244"/>
    </location>
</feature>
<evidence type="ECO:0000313" key="2">
    <source>
        <dbReference type="EMBL" id="RGP39141.1"/>
    </source>
</evidence>
<dbReference type="OrthoDB" id="7749009at2"/>
<dbReference type="EMBL" id="QWEY01000001">
    <property type="protein sequence ID" value="RGP39141.1"/>
    <property type="molecule type" value="Genomic_DNA"/>
</dbReference>
<dbReference type="InterPro" id="IPR024535">
    <property type="entry name" value="RHGA/B-epi-like_pectate_lyase"/>
</dbReference>
<dbReference type="Gene3D" id="2.160.20.10">
    <property type="entry name" value="Single-stranded right-handed beta-helix, Pectin lyase-like"/>
    <property type="match status" value="1"/>
</dbReference>
<comment type="caution">
    <text evidence="2">The sequence shown here is derived from an EMBL/GenBank/DDBJ whole genome shotgun (WGS) entry which is preliminary data.</text>
</comment>
<organism evidence="2 3">
    <name type="scientific">Pseudotabrizicola alkalilacus</name>
    <dbReference type="NCBI Taxonomy" id="2305252"/>
    <lineage>
        <taxon>Bacteria</taxon>
        <taxon>Pseudomonadati</taxon>
        <taxon>Pseudomonadota</taxon>
        <taxon>Alphaproteobacteria</taxon>
        <taxon>Rhodobacterales</taxon>
        <taxon>Paracoccaceae</taxon>
        <taxon>Pseudotabrizicola</taxon>
    </lineage>
</organism>
<keyword evidence="3" id="KW-1185">Reference proteome</keyword>
<dbReference type="RefSeq" id="WP_118149861.1">
    <property type="nucleotide sequence ID" value="NZ_QWEY01000001.1"/>
</dbReference>
<name>A0A411Z7V8_9RHOB</name>
<evidence type="ECO:0000313" key="3">
    <source>
        <dbReference type="Proteomes" id="UP000284547"/>
    </source>
</evidence>